<evidence type="ECO:0000313" key="2">
    <source>
        <dbReference type="EnsemblMetazoa" id="G17183.1:cds"/>
    </source>
</evidence>
<keyword evidence="3" id="KW-1185">Reference proteome</keyword>
<dbReference type="EnsemblMetazoa" id="G17183.1">
    <property type="protein sequence ID" value="G17183.1:cds"/>
    <property type="gene ID" value="G17183"/>
</dbReference>
<dbReference type="OMA" id="HRNDSMG"/>
<dbReference type="OrthoDB" id="9948935at2759"/>
<protein>
    <submittedName>
        <fullName evidence="2">Uncharacterized protein</fullName>
    </submittedName>
</protein>
<evidence type="ECO:0000313" key="3">
    <source>
        <dbReference type="Proteomes" id="UP000005408"/>
    </source>
</evidence>
<dbReference type="InterPro" id="IPR039499">
    <property type="entry name" value="LURA1/LRA25"/>
</dbReference>
<dbReference type="EnsemblMetazoa" id="G17183.3">
    <property type="protein sequence ID" value="G17183.3:cds"/>
    <property type="gene ID" value="G17183"/>
</dbReference>
<dbReference type="EnsemblMetazoa" id="G17183.2">
    <property type="protein sequence ID" value="G17183.2:cds"/>
    <property type="gene ID" value="G17183"/>
</dbReference>
<dbReference type="EnsemblMetazoa" id="G17183.4">
    <property type="protein sequence ID" value="G17183.4:cds"/>
    <property type="gene ID" value="G17183"/>
</dbReference>
<reference evidence="2" key="1">
    <citation type="submission" date="2022-08" db="UniProtKB">
        <authorList>
            <consortium name="EnsemblMetazoa"/>
        </authorList>
    </citation>
    <scope>IDENTIFICATION</scope>
    <source>
        <strain evidence="2">05x7-T-G4-1.051#20</strain>
    </source>
</reference>
<feature type="region of interest" description="Disordered" evidence="1">
    <location>
        <begin position="75"/>
        <end position="100"/>
    </location>
</feature>
<name>A0A8W8J5T8_MAGGI</name>
<proteinExistence type="predicted"/>
<dbReference type="Pfam" id="PF14854">
    <property type="entry name" value="LURAP"/>
    <property type="match status" value="1"/>
</dbReference>
<evidence type="ECO:0000256" key="1">
    <source>
        <dbReference type="SAM" id="MobiDB-lite"/>
    </source>
</evidence>
<dbReference type="AlphaFoldDB" id="A0A8W8J5T8"/>
<organism evidence="2 3">
    <name type="scientific">Magallana gigas</name>
    <name type="common">Pacific oyster</name>
    <name type="synonym">Crassostrea gigas</name>
    <dbReference type="NCBI Taxonomy" id="29159"/>
    <lineage>
        <taxon>Eukaryota</taxon>
        <taxon>Metazoa</taxon>
        <taxon>Spiralia</taxon>
        <taxon>Lophotrochozoa</taxon>
        <taxon>Mollusca</taxon>
        <taxon>Bivalvia</taxon>
        <taxon>Autobranchia</taxon>
        <taxon>Pteriomorphia</taxon>
        <taxon>Ostreida</taxon>
        <taxon>Ostreoidea</taxon>
        <taxon>Ostreidae</taxon>
        <taxon>Magallana</taxon>
    </lineage>
</organism>
<accession>A0A8W8J5T8</accession>
<sequence>MDSPADRISLLLDSLKSDLKAMRTQDVKLMKQLIGINESIRNLTKSRQQRPSTGARVVSTSDFAAMATPLVRQQSAPSYNKLHRNDSMGSIGSSEEFGSSVEDINEETIEELEDYINCSSSSLTPIPSIPKSRSLAVMTPLPDEEEEADDSKYEGILMTNIKLWKFSKLKSSLKT</sequence>
<dbReference type="Proteomes" id="UP000005408">
    <property type="component" value="Unassembled WGS sequence"/>
</dbReference>
<feature type="compositionally biased region" description="Low complexity" evidence="1">
    <location>
        <begin position="87"/>
        <end position="100"/>
    </location>
</feature>